<dbReference type="OrthoDB" id="9781481at2"/>
<feature type="domain" description="Restriction endonuclease type IV Mrr" evidence="1">
    <location>
        <begin position="7"/>
        <end position="118"/>
    </location>
</feature>
<dbReference type="Pfam" id="PF04471">
    <property type="entry name" value="Mrr_cat"/>
    <property type="match status" value="1"/>
</dbReference>
<dbReference type="Pfam" id="PF20720">
    <property type="entry name" value="nSTAND3"/>
    <property type="match status" value="1"/>
</dbReference>
<name>A0A224XE14_9LACT</name>
<dbReference type="InterPro" id="IPR027417">
    <property type="entry name" value="P-loop_NTPase"/>
</dbReference>
<dbReference type="Proteomes" id="UP000218689">
    <property type="component" value="Unassembled WGS sequence"/>
</dbReference>
<dbReference type="SUPFAM" id="SSF52540">
    <property type="entry name" value="P-loop containing nucleoside triphosphate hydrolases"/>
    <property type="match status" value="1"/>
</dbReference>
<dbReference type="InterPro" id="IPR049050">
    <property type="entry name" value="nSTAND3"/>
</dbReference>
<gene>
    <name evidence="3" type="ORF">RsY01_1425</name>
</gene>
<dbReference type="InterPro" id="IPR011856">
    <property type="entry name" value="tRNA_endonuc-like_dom_sf"/>
</dbReference>
<reference evidence="4" key="1">
    <citation type="submission" date="2017-08" db="EMBL/GenBank/DDBJ databases">
        <title>Draft genome sequence of Lactococcus sp. strain Rs-Y01, isolated from the gut of the lower termite Reticulitermes speratus.</title>
        <authorList>
            <person name="Ohkuma M."/>
            <person name="Yuki M."/>
        </authorList>
    </citation>
    <scope>NUCLEOTIDE SEQUENCE [LARGE SCALE GENOMIC DNA]</scope>
    <source>
        <strain evidence="4">Rs-Y01</strain>
    </source>
</reference>
<dbReference type="Gene3D" id="3.40.1350.10">
    <property type="match status" value="1"/>
</dbReference>
<dbReference type="RefSeq" id="WP_157905796.1">
    <property type="nucleotide sequence ID" value="NZ_BEDT01000003.1"/>
</dbReference>
<sequence length="808" mass="95073">MKKIHLEDLSSTEFEHFVNEIISLKFEKKIHSFEEGTDDGIDGIDDSLNPSIIVQSKRYKYLNYATVENEITKIKAVAKKNNWKNFNYIIATSSPMTPDMRKRIRELGKAILISEESILSKSDFDRIYTEEKYKPIFDKFGLVERDITQVIADVKLSGLDVESNYFFSDVQNDAKYFVETHAFEKAYSALMMEKQIMITGEPGVGKSTNSRMLALAFLARKDEKFTVIERNVGEIDKVIDYQTEFNKDTPENKLLVVLDDFLGRNSLDSGESDFKLVERLKRIGNPSNNLYIIYNTRTQILKTATSQNIEFEKTISDGFGNRIVNIDLSMYTDEEKAYILWNNIKKVYDKLPNDEMKKLSIDYETLRDNKNYRLIIEHKNFNPRLVEMVARNFQKGRNSETYFEYVLRMFDTPNDVYDEPFEKLLDEEKYLLVLLYSFEDYPFEIETLVDVYNSLKLNSTSDVHNIIFKLSNSWIKIIDYPKKGRYVDFANPSIIDYLSKKIENLPSIKKEILEKVDHLTVILKLFGVPKLYEVILKNGSYEIYRDSKNFSGEYINCFAERNDELGFEKVLNNFEGKYYAKTDTVRKYGEDLLIDGQTYLFFNDAGKRGDWNSILTYINNSDVLKKKFTFELLFHNKKLAKNIFSYSDDRYIDDIAVKLDMMIKDIYGENLEQNELIESSEEIIGVNVFSELLEWKSLSFQNEFDDMVWEYFDFDSNLLRRVAEEGIEVIVEEYLEEKIEYLSLELNIFFKEYEDYLLSNLDDSFFREEVENVIENYSIPDDEGDDESYYKEDNLNKVDEILDRPLEN</sequence>
<dbReference type="InterPro" id="IPR007560">
    <property type="entry name" value="Restrct_endonuc_IV_Mrr"/>
</dbReference>
<dbReference type="EMBL" id="BEDT01000003">
    <property type="protein sequence ID" value="GAX47821.1"/>
    <property type="molecule type" value="Genomic_DNA"/>
</dbReference>
<dbReference type="GO" id="GO:0009307">
    <property type="term" value="P:DNA restriction-modification system"/>
    <property type="evidence" value="ECO:0007669"/>
    <property type="project" value="InterPro"/>
</dbReference>
<comment type="caution">
    <text evidence="3">The sequence shown here is derived from an EMBL/GenBank/DDBJ whole genome shotgun (WGS) entry which is preliminary data.</text>
</comment>
<proteinExistence type="predicted"/>
<keyword evidence="4" id="KW-1185">Reference proteome</keyword>
<evidence type="ECO:0000259" key="2">
    <source>
        <dbReference type="Pfam" id="PF20720"/>
    </source>
</evidence>
<evidence type="ECO:0000313" key="4">
    <source>
        <dbReference type="Proteomes" id="UP000218689"/>
    </source>
</evidence>
<dbReference type="GO" id="GO:0003677">
    <property type="term" value="F:DNA binding"/>
    <property type="evidence" value="ECO:0007669"/>
    <property type="project" value="InterPro"/>
</dbReference>
<evidence type="ECO:0000259" key="1">
    <source>
        <dbReference type="Pfam" id="PF04471"/>
    </source>
</evidence>
<dbReference type="AlphaFoldDB" id="A0A224XE14"/>
<protein>
    <submittedName>
        <fullName evidence="3">Uncharacterized protein</fullName>
    </submittedName>
</protein>
<dbReference type="GO" id="GO:0004519">
    <property type="term" value="F:endonuclease activity"/>
    <property type="evidence" value="ECO:0007669"/>
    <property type="project" value="InterPro"/>
</dbReference>
<evidence type="ECO:0000313" key="3">
    <source>
        <dbReference type="EMBL" id="GAX47821.1"/>
    </source>
</evidence>
<accession>A0A224XE14</accession>
<organism evidence="3 4">
    <name type="scientific">Pseudolactococcus reticulitermitis</name>
    <dbReference type="NCBI Taxonomy" id="2025039"/>
    <lineage>
        <taxon>Bacteria</taxon>
        <taxon>Bacillati</taxon>
        <taxon>Bacillota</taxon>
        <taxon>Bacilli</taxon>
        <taxon>Lactobacillales</taxon>
        <taxon>Streptococcaceae</taxon>
        <taxon>Pseudolactococcus</taxon>
    </lineage>
</organism>
<feature type="domain" description="Novel STAND NTPase 3" evidence="2">
    <location>
        <begin position="177"/>
        <end position="345"/>
    </location>
</feature>